<gene>
    <name evidence="5" type="ORF">HC176_00120</name>
</gene>
<keyword evidence="3" id="KW-0804">Transcription</keyword>
<keyword evidence="1" id="KW-0805">Transcription regulation</keyword>
<evidence type="ECO:0000313" key="5">
    <source>
        <dbReference type="EMBL" id="NJX13890.1"/>
    </source>
</evidence>
<dbReference type="PANTHER" id="PTHR47893:SF1">
    <property type="entry name" value="REGULATORY PROTEIN PCHR"/>
    <property type="match status" value="1"/>
</dbReference>
<dbReference type="PROSITE" id="PS01124">
    <property type="entry name" value="HTH_ARAC_FAMILY_2"/>
    <property type="match status" value="1"/>
</dbReference>
<dbReference type="SUPFAM" id="SSF46689">
    <property type="entry name" value="Homeodomain-like"/>
    <property type="match status" value="2"/>
</dbReference>
<sequence length="327" mass="38067">MEIRFESSECNGEELVKNFEKDFETSSLIEAEYSEFKEGVTGTVKEIHLNNAFVLCQDYKNTNTECYTLKVSHNHPVFLLQFSMEGGLSFFSNHSPDKKFILNKNAYNLFFIPASTYTYNYHSDKKHFLNIYFTESYLLSKMGFCFIRSLKKYQKAKKENNLSALFDDGLILNAKLRNIVNEFLNCSFDGMTRQSYLESKLTELVLTALMSTPSKKDSNKLRNEEIEALTNIENYIQNHLKEELTIEKLSLKAGFNTSKFKKVFKQVYGMPVFKYITALRIEKAKQLIEEYNYTIAQASYKVGYKNPQHFTVAFKKKMGYLPSELIK</sequence>
<protein>
    <submittedName>
        <fullName evidence="5">Helix-turn-helix transcriptional regulator</fullName>
    </submittedName>
</protein>
<dbReference type="EMBL" id="JAAVJS010000001">
    <property type="protein sequence ID" value="NJX13890.1"/>
    <property type="molecule type" value="Genomic_DNA"/>
</dbReference>
<dbReference type="InterPro" id="IPR053142">
    <property type="entry name" value="PchR_regulatory_protein"/>
</dbReference>
<name>A0ABX1D6H8_9FLAO</name>
<evidence type="ECO:0000256" key="2">
    <source>
        <dbReference type="ARBA" id="ARBA00023125"/>
    </source>
</evidence>
<comment type="caution">
    <text evidence="5">The sequence shown here is derived from an EMBL/GenBank/DDBJ whole genome shotgun (WGS) entry which is preliminary data.</text>
</comment>
<organism evidence="5 6">
    <name type="scientific">Tamlana crocina</name>
    <dbReference type="NCBI Taxonomy" id="393006"/>
    <lineage>
        <taxon>Bacteria</taxon>
        <taxon>Pseudomonadati</taxon>
        <taxon>Bacteroidota</taxon>
        <taxon>Flavobacteriia</taxon>
        <taxon>Flavobacteriales</taxon>
        <taxon>Flavobacteriaceae</taxon>
        <taxon>Tamlana</taxon>
    </lineage>
</organism>
<evidence type="ECO:0000256" key="1">
    <source>
        <dbReference type="ARBA" id="ARBA00023015"/>
    </source>
</evidence>
<dbReference type="InterPro" id="IPR009057">
    <property type="entry name" value="Homeodomain-like_sf"/>
</dbReference>
<dbReference type="SMART" id="SM00342">
    <property type="entry name" value="HTH_ARAC"/>
    <property type="match status" value="1"/>
</dbReference>
<dbReference type="Gene3D" id="1.10.10.60">
    <property type="entry name" value="Homeodomain-like"/>
    <property type="match status" value="2"/>
</dbReference>
<feature type="domain" description="HTH araC/xylS-type" evidence="4">
    <location>
        <begin position="230"/>
        <end position="327"/>
    </location>
</feature>
<evidence type="ECO:0000256" key="3">
    <source>
        <dbReference type="ARBA" id="ARBA00023163"/>
    </source>
</evidence>
<dbReference type="Proteomes" id="UP000760545">
    <property type="component" value="Unassembled WGS sequence"/>
</dbReference>
<dbReference type="PROSITE" id="PS00041">
    <property type="entry name" value="HTH_ARAC_FAMILY_1"/>
    <property type="match status" value="1"/>
</dbReference>
<keyword evidence="2" id="KW-0238">DNA-binding</keyword>
<evidence type="ECO:0000313" key="6">
    <source>
        <dbReference type="Proteomes" id="UP000760545"/>
    </source>
</evidence>
<dbReference type="RefSeq" id="WP_167916151.1">
    <property type="nucleotide sequence ID" value="NZ_JAAVJS010000001.1"/>
</dbReference>
<dbReference type="PANTHER" id="PTHR47893">
    <property type="entry name" value="REGULATORY PROTEIN PCHR"/>
    <property type="match status" value="1"/>
</dbReference>
<keyword evidence="6" id="KW-1185">Reference proteome</keyword>
<dbReference type="InterPro" id="IPR018062">
    <property type="entry name" value="HTH_AraC-typ_CS"/>
</dbReference>
<evidence type="ECO:0000259" key="4">
    <source>
        <dbReference type="PROSITE" id="PS01124"/>
    </source>
</evidence>
<proteinExistence type="predicted"/>
<accession>A0ABX1D6H8</accession>
<dbReference type="InterPro" id="IPR018060">
    <property type="entry name" value="HTH_AraC"/>
</dbReference>
<reference evidence="5 6" key="1">
    <citation type="submission" date="2020-03" db="EMBL/GenBank/DDBJ databases">
        <title>Tamlana sp. nov, isolated from XXX.</title>
        <authorList>
            <person name="Cao W.R."/>
        </authorList>
    </citation>
    <scope>NUCLEOTIDE SEQUENCE [LARGE SCALE GENOMIC DNA]</scope>
    <source>
        <strain evidence="5 6">HST1-43</strain>
    </source>
</reference>
<dbReference type="Pfam" id="PF12833">
    <property type="entry name" value="HTH_18"/>
    <property type="match status" value="1"/>
</dbReference>